<keyword evidence="5" id="KW-1185">Reference proteome</keyword>
<comment type="caution">
    <text evidence="4">The sequence shown here is derived from an EMBL/GenBank/DDBJ whole genome shotgun (WGS) entry which is preliminary data.</text>
</comment>
<dbReference type="PANTHER" id="PTHR21660:SF1">
    <property type="entry name" value="ACYL-COENZYME A THIOESTERASE 13"/>
    <property type="match status" value="1"/>
</dbReference>
<dbReference type="InterPro" id="IPR029069">
    <property type="entry name" value="HotDog_dom_sf"/>
</dbReference>
<dbReference type="SUPFAM" id="SSF54637">
    <property type="entry name" value="Thioesterase/thiol ester dehydrase-isomerase"/>
    <property type="match status" value="1"/>
</dbReference>
<evidence type="ECO:0000313" key="4">
    <source>
        <dbReference type="EMBL" id="KAK5163727.1"/>
    </source>
</evidence>
<dbReference type="CDD" id="cd03443">
    <property type="entry name" value="PaaI_thioesterase"/>
    <property type="match status" value="1"/>
</dbReference>
<dbReference type="PANTHER" id="PTHR21660">
    <property type="entry name" value="THIOESTERASE SUPERFAMILY MEMBER-RELATED"/>
    <property type="match status" value="1"/>
</dbReference>
<dbReference type="InterPro" id="IPR039298">
    <property type="entry name" value="ACOT13"/>
</dbReference>
<dbReference type="EMBL" id="JAVRRT010000023">
    <property type="protein sequence ID" value="KAK5163727.1"/>
    <property type="molecule type" value="Genomic_DNA"/>
</dbReference>
<evidence type="ECO:0000256" key="1">
    <source>
        <dbReference type="ARBA" id="ARBA00008324"/>
    </source>
</evidence>
<keyword evidence="2" id="KW-0378">Hydrolase</keyword>
<evidence type="ECO:0000313" key="5">
    <source>
        <dbReference type="Proteomes" id="UP001337655"/>
    </source>
</evidence>
<gene>
    <name evidence="4" type="ORF">LTR77_010400</name>
</gene>
<dbReference type="GO" id="GO:0047617">
    <property type="term" value="F:fatty acyl-CoA hydrolase activity"/>
    <property type="evidence" value="ECO:0007669"/>
    <property type="project" value="InterPro"/>
</dbReference>
<comment type="similarity">
    <text evidence="1">Belongs to the thioesterase PaaI family.</text>
</comment>
<dbReference type="Proteomes" id="UP001337655">
    <property type="component" value="Unassembled WGS sequence"/>
</dbReference>
<proteinExistence type="inferred from homology"/>
<dbReference type="RefSeq" id="XP_064654129.1">
    <property type="nucleotide sequence ID" value="XM_064807620.1"/>
</dbReference>
<evidence type="ECO:0000256" key="2">
    <source>
        <dbReference type="ARBA" id="ARBA00022801"/>
    </source>
</evidence>
<dbReference type="AlphaFoldDB" id="A0AAV9NV95"/>
<dbReference type="Pfam" id="PF03061">
    <property type="entry name" value="4HBT"/>
    <property type="match status" value="1"/>
</dbReference>
<dbReference type="GeneID" id="89931728"/>
<evidence type="ECO:0000259" key="3">
    <source>
        <dbReference type="Pfam" id="PF03061"/>
    </source>
</evidence>
<accession>A0AAV9NV95</accession>
<organism evidence="4 5">
    <name type="scientific">Saxophila tyrrhenica</name>
    <dbReference type="NCBI Taxonomy" id="1690608"/>
    <lineage>
        <taxon>Eukaryota</taxon>
        <taxon>Fungi</taxon>
        <taxon>Dikarya</taxon>
        <taxon>Ascomycota</taxon>
        <taxon>Pezizomycotina</taxon>
        <taxon>Dothideomycetes</taxon>
        <taxon>Dothideomycetidae</taxon>
        <taxon>Mycosphaerellales</taxon>
        <taxon>Extremaceae</taxon>
        <taxon>Saxophila</taxon>
    </lineage>
</organism>
<dbReference type="InterPro" id="IPR006683">
    <property type="entry name" value="Thioestr_dom"/>
</dbReference>
<feature type="domain" description="Thioesterase" evidence="3">
    <location>
        <begin position="76"/>
        <end position="153"/>
    </location>
</feature>
<reference evidence="4 5" key="1">
    <citation type="submission" date="2023-08" db="EMBL/GenBank/DDBJ databases">
        <title>Black Yeasts Isolated from many extreme environments.</title>
        <authorList>
            <person name="Coleine C."/>
            <person name="Stajich J.E."/>
            <person name="Selbmann L."/>
        </authorList>
    </citation>
    <scope>NUCLEOTIDE SEQUENCE [LARGE SCALE GENOMIC DNA]</scope>
    <source>
        <strain evidence="4 5">CCFEE 5935</strain>
    </source>
</reference>
<name>A0AAV9NV95_9PEZI</name>
<protein>
    <recommendedName>
        <fullName evidence="3">Thioesterase domain-containing protein</fullName>
    </recommendedName>
</protein>
<sequence>MAPENSFREMTATFEQLSPEERIRTILRIGEPGKKRLTAAFIEEQCKLKSFEKLSDTEAKATYTFKVEHFYTNGSGNLQGGAQSMIFDICTSLTLQAISTPGRFLNGGVSRVLTVNYLRPAPEGSELELETEVISVGKTLAMTRGTLRRASDGAAISTCEHNKAAVPTKPQWKL</sequence>
<dbReference type="Gene3D" id="3.10.129.10">
    <property type="entry name" value="Hotdog Thioesterase"/>
    <property type="match status" value="1"/>
</dbReference>